<dbReference type="EMBL" id="SUTK01000003">
    <property type="protein sequence ID" value="MBE6501051.1"/>
    <property type="molecule type" value="Genomic_DNA"/>
</dbReference>
<comment type="caution">
    <text evidence="3">The sequence shown here is derived from an EMBL/GenBank/DDBJ whole genome shotgun (WGS) entry which is preliminary data.</text>
</comment>
<feature type="domain" description="Glycosyltransferase 2-like" evidence="2">
    <location>
        <begin position="5"/>
        <end position="130"/>
    </location>
</feature>
<proteinExistence type="predicted"/>
<dbReference type="InterPro" id="IPR029044">
    <property type="entry name" value="Nucleotide-diphossugar_trans"/>
</dbReference>
<sequence>MVKISVIIPVYNVEDYLKECINSVVSQSLKDIEIICINDGSTDNSLNILNSYDDKRIRIIDQENKGLAASRNIGLDAAVGEYVCFLDSDDYLETSALQELYEIAQSNSTDFVVFKLINFDDKTREKIIDDYYENLILKEKADGKVFNPVDDIGENLLGLSVTAPGNLFKNEFIGDMRFPEGLIFEDNLFYTEALLKAKRVYFYDKHLYFRRVRSDSITQSHTEKFSDWIDISKLIVELAKKYGCYEKLKDQLYKKRIVDSYYLFTHVKEEEKEEFFQKIKADFNDSREKYENDEDFKNLPFYVRLMFKSALYCENHIEYESINLRHKLRKRQTKINNKIFRLEYEIDVLKNDNTELKKEISKYKKQNNAIFNSRSWKMVKPLSQIKNVLRR</sequence>
<keyword evidence="1" id="KW-0175">Coiled coil</keyword>
<dbReference type="RefSeq" id="WP_303738170.1">
    <property type="nucleotide sequence ID" value="NZ_SUTK01000003.1"/>
</dbReference>
<accession>A0A8T3V413</accession>
<reference evidence="3" key="1">
    <citation type="submission" date="2019-04" db="EMBL/GenBank/DDBJ databases">
        <title>Evolution of Biomass-Degrading Anaerobic Consortia Revealed by Metagenomics.</title>
        <authorList>
            <person name="Peng X."/>
        </authorList>
    </citation>
    <scope>NUCLEOTIDE SEQUENCE</scope>
    <source>
        <strain evidence="3">SIG18</strain>
    </source>
</reference>
<dbReference type="CDD" id="cd00761">
    <property type="entry name" value="Glyco_tranf_GTA_type"/>
    <property type="match status" value="1"/>
</dbReference>
<feature type="coiled-coil region" evidence="1">
    <location>
        <begin position="339"/>
        <end position="366"/>
    </location>
</feature>
<organism evidence="3 4">
    <name type="scientific">Methanobrevibacter thaueri</name>
    <dbReference type="NCBI Taxonomy" id="190975"/>
    <lineage>
        <taxon>Archaea</taxon>
        <taxon>Methanobacteriati</taxon>
        <taxon>Methanobacteriota</taxon>
        <taxon>Methanomada group</taxon>
        <taxon>Methanobacteria</taxon>
        <taxon>Methanobacteriales</taxon>
        <taxon>Methanobacteriaceae</taxon>
        <taxon>Methanobrevibacter</taxon>
    </lineage>
</organism>
<dbReference type="AlphaFoldDB" id="A0A8T3V413"/>
<evidence type="ECO:0000313" key="4">
    <source>
        <dbReference type="Proteomes" id="UP000783037"/>
    </source>
</evidence>
<evidence type="ECO:0000259" key="2">
    <source>
        <dbReference type="Pfam" id="PF00535"/>
    </source>
</evidence>
<gene>
    <name evidence="3" type="ORF">E7Z79_01265</name>
</gene>
<dbReference type="PANTHER" id="PTHR22916:SF3">
    <property type="entry name" value="UDP-GLCNAC:BETAGAL BETA-1,3-N-ACETYLGLUCOSAMINYLTRANSFERASE-LIKE PROTEIN 1"/>
    <property type="match status" value="1"/>
</dbReference>
<dbReference type="InterPro" id="IPR001173">
    <property type="entry name" value="Glyco_trans_2-like"/>
</dbReference>
<dbReference type="Gene3D" id="3.90.550.10">
    <property type="entry name" value="Spore Coat Polysaccharide Biosynthesis Protein SpsA, Chain A"/>
    <property type="match status" value="1"/>
</dbReference>
<protein>
    <submittedName>
        <fullName evidence="3">Glycosyltransferase</fullName>
    </submittedName>
</protein>
<dbReference type="Pfam" id="PF00535">
    <property type="entry name" value="Glycos_transf_2"/>
    <property type="match status" value="1"/>
</dbReference>
<dbReference type="SUPFAM" id="SSF53448">
    <property type="entry name" value="Nucleotide-diphospho-sugar transferases"/>
    <property type="match status" value="1"/>
</dbReference>
<dbReference type="Proteomes" id="UP000783037">
    <property type="component" value="Unassembled WGS sequence"/>
</dbReference>
<evidence type="ECO:0000313" key="3">
    <source>
        <dbReference type="EMBL" id="MBE6501051.1"/>
    </source>
</evidence>
<dbReference type="PANTHER" id="PTHR22916">
    <property type="entry name" value="GLYCOSYLTRANSFERASE"/>
    <property type="match status" value="1"/>
</dbReference>
<dbReference type="GO" id="GO:0016758">
    <property type="term" value="F:hexosyltransferase activity"/>
    <property type="evidence" value="ECO:0007669"/>
    <property type="project" value="UniProtKB-ARBA"/>
</dbReference>
<evidence type="ECO:0000256" key="1">
    <source>
        <dbReference type="SAM" id="Coils"/>
    </source>
</evidence>
<name>A0A8T3V413_9EURY</name>